<dbReference type="SMART" id="SM00257">
    <property type="entry name" value="LysM"/>
    <property type="match status" value="3"/>
</dbReference>
<dbReference type="SUPFAM" id="SSF54106">
    <property type="entry name" value="LysM domain"/>
    <property type="match status" value="3"/>
</dbReference>
<dbReference type="Gene3D" id="3.10.350.10">
    <property type="entry name" value="LysM domain"/>
    <property type="match status" value="3"/>
</dbReference>
<proteinExistence type="predicted"/>
<feature type="domain" description="LysM" evidence="2">
    <location>
        <begin position="126"/>
        <end position="170"/>
    </location>
</feature>
<dbReference type="InterPro" id="IPR036779">
    <property type="entry name" value="LysM_dom_sf"/>
</dbReference>
<feature type="region of interest" description="Disordered" evidence="1">
    <location>
        <begin position="1"/>
        <end position="53"/>
    </location>
</feature>
<dbReference type="CDD" id="cd00118">
    <property type="entry name" value="LysM"/>
    <property type="match status" value="3"/>
</dbReference>
<accession>A0A2U1T3B2</accession>
<dbReference type="InterPro" id="IPR018392">
    <property type="entry name" value="LysM"/>
</dbReference>
<feature type="compositionally biased region" description="Basic and acidic residues" evidence="1">
    <location>
        <begin position="12"/>
        <end position="22"/>
    </location>
</feature>
<evidence type="ECO:0000313" key="3">
    <source>
        <dbReference type="EMBL" id="PWB98356.1"/>
    </source>
</evidence>
<evidence type="ECO:0000259" key="2">
    <source>
        <dbReference type="PROSITE" id="PS51782"/>
    </source>
</evidence>
<dbReference type="PROSITE" id="PS51782">
    <property type="entry name" value="LYSM"/>
    <property type="match status" value="3"/>
</dbReference>
<sequence length="389" mass="39131">MSMNLTGPIALGDDHNPDHDDAQSPSALRDSVRKALSDAQASSASPSIGTAPAQSSVAATAPANYTVQAGDTISGIAGRFGLSTASVLAMNGLGWKSVIHPGQVLLLSQTAKPVAATPAPAPTTGGSYTIARGDTIGGIAAKFGVATQAVLNANGLSARSIIYPGQRLTIPGLTTAASTPPAAATPVATSSAARYTIVPGDTASSIATKLGVSVAQLLAANGLSSTSTIYAGKTLVAPAVQAAGSVPSTPQSVVALTPEMEKHARTIVSVGRSLGVNDYGLVIALATAAQESTLRNLTWGDLDSVGLFQQRPSAGWGSVAQLTTPEHSARLFFGGASNPNAGYTRGLLDIAGWQSMTVTQAAQAVQISAYPDAYAKWEASARSWLAAIG</sequence>
<feature type="domain" description="LysM" evidence="2">
    <location>
        <begin position="193"/>
        <end position="237"/>
    </location>
</feature>
<comment type="caution">
    <text evidence="3">The sequence shown here is derived from an EMBL/GenBank/DDBJ whole genome shotgun (WGS) entry which is preliminary data.</text>
</comment>
<organism evidence="3 4">
    <name type="scientific">Homoserinimonas hongtaonis</name>
    <dbReference type="NCBI Taxonomy" id="2079791"/>
    <lineage>
        <taxon>Bacteria</taxon>
        <taxon>Bacillati</taxon>
        <taxon>Actinomycetota</taxon>
        <taxon>Actinomycetes</taxon>
        <taxon>Micrococcales</taxon>
        <taxon>Microbacteriaceae</taxon>
        <taxon>Homoserinimonas</taxon>
    </lineage>
</organism>
<feature type="compositionally biased region" description="Polar residues" evidence="1">
    <location>
        <begin position="39"/>
        <end position="53"/>
    </location>
</feature>
<reference evidence="4" key="1">
    <citation type="submission" date="2018-04" db="EMBL/GenBank/DDBJ databases">
        <authorList>
            <person name="Liu S."/>
            <person name="Wang Z."/>
            <person name="Li J."/>
        </authorList>
    </citation>
    <scope>NUCLEOTIDE SEQUENCE [LARGE SCALE GENOMIC DNA]</scope>
    <source>
        <strain evidence="4">S1194</strain>
    </source>
</reference>
<feature type="domain" description="LysM" evidence="2">
    <location>
        <begin position="63"/>
        <end position="107"/>
    </location>
</feature>
<dbReference type="Proteomes" id="UP000244978">
    <property type="component" value="Unassembled WGS sequence"/>
</dbReference>
<dbReference type="Pfam" id="PF01476">
    <property type="entry name" value="LysM"/>
    <property type="match status" value="3"/>
</dbReference>
<dbReference type="GO" id="GO:0008932">
    <property type="term" value="F:lytic endotransglycosylase activity"/>
    <property type="evidence" value="ECO:0007669"/>
    <property type="project" value="TreeGrafter"/>
</dbReference>
<evidence type="ECO:0000313" key="4">
    <source>
        <dbReference type="Proteomes" id="UP000244978"/>
    </source>
</evidence>
<name>A0A2U1T3B2_9MICO</name>
<protein>
    <submittedName>
        <fullName evidence="3">Peptidoglycan-binding protein</fullName>
    </submittedName>
</protein>
<dbReference type="AlphaFoldDB" id="A0A2U1T3B2"/>
<keyword evidence="4" id="KW-1185">Reference proteome</keyword>
<dbReference type="PANTHER" id="PTHR33734">
    <property type="entry name" value="LYSM DOMAIN-CONTAINING GPI-ANCHORED PROTEIN 2"/>
    <property type="match status" value="1"/>
</dbReference>
<dbReference type="EMBL" id="QEEX01000001">
    <property type="protein sequence ID" value="PWB98356.1"/>
    <property type="molecule type" value="Genomic_DNA"/>
</dbReference>
<dbReference type="PANTHER" id="PTHR33734:SF22">
    <property type="entry name" value="MEMBRANE-BOUND LYTIC MUREIN TRANSGLYCOSYLASE D"/>
    <property type="match status" value="1"/>
</dbReference>
<evidence type="ECO:0000256" key="1">
    <source>
        <dbReference type="SAM" id="MobiDB-lite"/>
    </source>
</evidence>
<gene>
    <name evidence="3" type="ORF">DF220_00900</name>
</gene>